<dbReference type="GO" id="GO:0005506">
    <property type="term" value="F:iron ion binding"/>
    <property type="evidence" value="ECO:0007669"/>
    <property type="project" value="InterPro"/>
</dbReference>
<dbReference type="GO" id="GO:0016125">
    <property type="term" value="P:sterol metabolic process"/>
    <property type="evidence" value="ECO:0007669"/>
    <property type="project" value="TreeGrafter"/>
</dbReference>
<dbReference type="GO" id="GO:0016132">
    <property type="term" value="P:brassinosteroid biosynthetic process"/>
    <property type="evidence" value="ECO:0007669"/>
    <property type="project" value="TreeGrafter"/>
</dbReference>
<evidence type="ECO:0000256" key="6">
    <source>
        <dbReference type="ARBA" id="ARBA00023004"/>
    </source>
</evidence>
<comment type="cofactor">
    <cofactor evidence="7">
        <name>heme</name>
        <dbReference type="ChEBI" id="CHEBI:30413"/>
    </cofactor>
</comment>
<keyword evidence="3" id="KW-0812">Transmembrane</keyword>
<keyword evidence="10" id="KW-1185">Reference proteome</keyword>
<comment type="subcellular location">
    <subcellularLocation>
        <location evidence="1">Membrane</location>
        <topology evidence="1">Single-pass membrane protein</topology>
    </subcellularLocation>
</comment>
<feature type="binding site" description="axial binding residue" evidence="7">
    <location>
        <position position="387"/>
    </location>
    <ligand>
        <name>heme</name>
        <dbReference type="ChEBI" id="CHEBI:30413"/>
    </ligand>
    <ligandPart>
        <name>Fe</name>
        <dbReference type="ChEBI" id="CHEBI:18248"/>
    </ligandPart>
</feature>
<dbReference type="GO" id="GO:0005783">
    <property type="term" value="C:endoplasmic reticulum"/>
    <property type="evidence" value="ECO:0007669"/>
    <property type="project" value="TreeGrafter"/>
</dbReference>
<keyword evidence="4 7" id="KW-0479">Metal-binding</keyword>
<dbReference type="PANTHER" id="PTHR24286:SF196">
    <property type="entry name" value="BETA-AMYRIN 11-OXIDASE-LIKE"/>
    <property type="match status" value="1"/>
</dbReference>
<evidence type="ECO:0000256" key="1">
    <source>
        <dbReference type="ARBA" id="ARBA00004167"/>
    </source>
</evidence>
<evidence type="ECO:0000256" key="3">
    <source>
        <dbReference type="ARBA" id="ARBA00022692"/>
    </source>
</evidence>
<evidence type="ECO:0000256" key="7">
    <source>
        <dbReference type="PIRSR" id="PIRSR602401-1"/>
    </source>
</evidence>
<keyword evidence="5" id="KW-0472">Membrane</keyword>
<gene>
    <name evidence="9" type="ORF">F3Y22_tig00110602pilonHSYRG00155</name>
</gene>
<keyword evidence="5" id="KW-1133">Transmembrane helix</keyword>
<evidence type="ECO:0000256" key="2">
    <source>
        <dbReference type="ARBA" id="ARBA00010617"/>
    </source>
</evidence>
<keyword evidence="6 7" id="KW-0408">Iron</keyword>
<dbReference type="SUPFAM" id="SSF48264">
    <property type="entry name" value="Cytochrome P450"/>
    <property type="match status" value="1"/>
</dbReference>
<dbReference type="PROSITE" id="PS00086">
    <property type="entry name" value="CYTOCHROME_P450"/>
    <property type="match status" value="1"/>
</dbReference>
<evidence type="ECO:0000256" key="8">
    <source>
        <dbReference type="RuleBase" id="RU000461"/>
    </source>
</evidence>
<dbReference type="GO" id="GO:0020037">
    <property type="term" value="F:heme binding"/>
    <property type="evidence" value="ECO:0007669"/>
    <property type="project" value="InterPro"/>
</dbReference>
<dbReference type="PRINTS" id="PR00385">
    <property type="entry name" value="P450"/>
</dbReference>
<dbReference type="InterPro" id="IPR017972">
    <property type="entry name" value="Cyt_P450_CS"/>
</dbReference>
<dbReference type="GO" id="GO:0016020">
    <property type="term" value="C:membrane"/>
    <property type="evidence" value="ECO:0007669"/>
    <property type="project" value="UniProtKB-SubCell"/>
</dbReference>
<dbReference type="InterPro" id="IPR001128">
    <property type="entry name" value="Cyt_P450"/>
</dbReference>
<dbReference type="Pfam" id="PF00067">
    <property type="entry name" value="p450"/>
    <property type="match status" value="1"/>
</dbReference>
<organism evidence="9 10">
    <name type="scientific">Hibiscus syriacus</name>
    <name type="common">Rose of Sharon</name>
    <dbReference type="NCBI Taxonomy" id="106335"/>
    <lineage>
        <taxon>Eukaryota</taxon>
        <taxon>Viridiplantae</taxon>
        <taxon>Streptophyta</taxon>
        <taxon>Embryophyta</taxon>
        <taxon>Tracheophyta</taxon>
        <taxon>Spermatophyta</taxon>
        <taxon>Magnoliopsida</taxon>
        <taxon>eudicotyledons</taxon>
        <taxon>Gunneridae</taxon>
        <taxon>Pentapetalae</taxon>
        <taxon>rosids</taxon>
        <taxon>malvids</taxon>
        <taxon>Malvales</taxon>
        <taxon>Malvaceae</taxon>
        <taxon>Malvoideae</taxon>
        <taxon>Hibiscus</taxon>
    </lineage>
</organism>
<evidence type="ECO:0000256" key="4">
    <source>
        <dbReference type="ARBA" id="ARBA00022723"/>
    </source>
</evidence>
<keyword evidence="7 8" id="KW-0349">Heme</keyword>
<evidence type="ECO:0000313" key="9">
    <source>
        <dbReference type="EMBL" id="KAE8698104.1"/>
    </source>
</evidence>
<reference evidence="9" key="1">
    <citation type="submission" date="2019-09" db="EMBL/GenBank/DDBJ databases">
        <title>Draft genome information of white flower Hibiscus syriacus.</title>
        <authorList>
            <person name="Kim Y.-M."/>
        </authorList>
    </citation>
    <scope>NUCLEOTIDE SEQUENCE [LARGE SCALE GENOMIC DNA]</scope>
    <source>
        <strain evidence="9">YM2019G1</strain>
    </source>
</reference>
<sequence length="440" mass="50051">MGWPLLGNMWSFVRAFKSQNPESFISNLKQRYGETGVYKIKFFWKPCIIVCSPELCRKVLTDDEQFQLGYPLSNLVCNGTPLDCISSSVNKWFRRLTAATGLNQQESLSSYIGSIEEIVIGTLEEWSKTNKPILFFPEVNKIAFKVMMTIFLGSGTNDTSIESMEKYYTDVFGGLFCMPINIPGFAYNRAVKAREMLMKGIRGVLKERKHDVLNSKRGLIDFIREADDPNGEELDDELVAIILLLFLIAGRESSGRVAAWATVFLHDHPRVLQKAKEEQEEIMRRRSPSQKGLTLDEIKQMKYLSKVIDETLRIRTNVFALFREAKIDTYLHGYFIPKGWKVLVWQSAVHMDPEIYPNPQQFLPSRWDDFKPKGGAFLPFGAGSRTCIGADLAKLEICTFLHHFLLNYKLEQVNPGGPVKYLPASPDPADNCPAKVIKIP</sequence>
<evidence type="ECO:0000313" key="10">
    <source>
        <dbReference type="Proteomes" id="UP000436088"/>
    </source>
</evidence>
<dbReference type="PANTHER" id="PTHR24286">
    <property type="entry name" value="CYTOCHROME P450 26"/>
    <property type="match status" value="1"/>
</dbReference>
<dbReference type="AlphaFoldDB" id="A0A6A3A1E4"/>
<dbReference type="Proteomes" id="UP000436088">
    <property type="component" value="Unassembled WGS sequence"/>
</dbReference>
<keyword evidence="8" id="KW-0503">Monooxygenase</keyword>
<dbReference type="GO" id="GO:0051777">
    <property type="term" value="F:ent-kaurenoic acid monooxygenase activity"/>
    <property type="evidence" value="ECO:0007669"/>
    <property type="project" value="TreeGrafter"/>
</dbReference>
<keyword evidence="8" id="KW-0560">Oxidoreductase</keyword>
<dbReference type="EMBL" id="VEPZ02001047">
    <property type="protein sequence ID" value="KAE8698104.1"/>
    <property type="molecule type" value="Genomic_DNA"/>
</dbReference>
<dbReference type="PRINTS" id="PR00463">
    <property type="entry name" value="EP450I"/>
</dbReference>
<dbReference type="Gene3D" id="1.10.630.10">
    <property type="entry name" value="Cytochrome P450"/>
    <property type="match status" value="1"/>
</dbReference>
<protein>
    <submittedName>
        <fullName evidence="9">Ent-kaurenoic acid oxidase 2</fullName>
    </submittedName>
</protein>
<accession>A0A6A3A1E4</accession>
<proteinExistence type="inferred from homology"/>
<dbReference type="GO" id="GO:0010268">
    <property type="term" value="P:brassinosteroid homeostasis"/>
    <property type="evidence" value="ECO:0007669"/>
    <property type="project" value="TreeGrafter"/>
</dbReference>
<dbReference type="InterPro" id="IPR002401">
    <property type="entry name" value="Cyt_P450_E_grp-I"/>
</dbReference>
<comment type="similarity">
    <text evidence="2 8">Belongs to the cytochrome P450 family.</text>
</comment>
<comment type="caution">
    <text evidence="9">The sequence shown here is derived from an EMBL/GenBank/DDBJ whole genome shotgun (WGS) entry which is preliminary data.</text>
</comment>
<name>A0A6A3A1E4_HIBSY</name>
<dbReference type="InterPro" id="IPR036396">
    <property type="entry name" value="Cyt_P450_sf"/>
</dbReference>
<evidence type="ECO:0000256" key="5">
    <source>
        <dbReference type="ARBA" id="ARBA00022989"/>
    </source>
</evidence>